<comment type="caution">
    <text evidence="1">The sequence shown here is derived from an EMBL/GenBank/DDBJ whole genome shotgun (WGS) entry which is preliminary data.</text>
</comment>
<dbReference type="EMBL" id="NPEF02000011">
    <property type="protein sequence ID" value="MDV6235849.1"/>
    <property type="molecule type" value="Genomic_DNA"/>
</dbReference>
<name>A0AAE4TXX4_9LEPT</name>
<dbReference type="RefSeq" id="WP_317572705.1">
    <property type="nucleotide sequence ID" value="NZ_NPEF02000011.1"/>
</dbReference>
<organism evidence="1 2">
    <name type="scientific">Leptospira ellisii</name>
    <dbReference type="NCBI Taxonomy" id="2023197"/>
    <lineage>
        <taxon>Bacteria</taxon>
        <taxon>Pseudomonadati</taxon>
        <taxon>Spirochaetota</taxon>
        <taxon>Spirochaetia</taxon>
        <taxon>Leptospirales</taxon>
        <taxon>Leptospiraceae</taxon>
        <taxon>Leptospira</taxon>
    </lineage>
</organism>
<gene>
    <name evidence="1" type="ORF">CH379_009450</name>
</gene>
<evidence type="ECO:0000313" key="2">
    <source>
        <dbReference type="Proteomes" id="UP000232122"/>
    </source>
</evidence>
<sequence length="287" mass="32944">MFLSRFPHPIGEVSSRGRKTIPLDEFKPKLGIDPFYPLRIGIANRPGAGRSLVVGARPMVADGIEFGNGFFLDSDLNFSFNVAHLLNLKNKQKFSMQCYRGEEKNDSPWFTFKRDKNRFEYEKFGVGSGKFVYTASPDKFSYQNEDTKYEVSLASNKLISSFSSWPLPLEIKQEGKNFVSNNKNEIGSVIDHTEEGEPVLKNLEVSSYNHKDVLTFTKKDGKSVIRWNFSASMHGDFEYILNFFKTKNSALLYDRNGRGFIVKIQGNRVFVDGALYERFSYFNCEWN</sequence>
<proteinExistence type="predicted"/>
<accession>A0AAE4TXX4</accession>
<protein>
    <submittedName>
        <fullName evidence="1">Uncharacterized protein</fullName>
    </submittedName>
</protein>
<dbReference type="AlphaFoldDB" id="A0AAE4TXX4"/>
<reference evidence="1 2" key="1">
    <citation type="journal article" date="2018" name="Microb. Genom.">
        <title>Deciphering the unexplored Leptospira diversity from soils uncovers genomic evolution to virulence.</title>
        <authorList>
            <person name="Thibeaux R."/>
            <person name="Iraola G."/>
            <person name="Ferres I."/>
            <person name="Bierque E."/>
            <person name="Girault D."/>
            <person name="Soupe-Gilbert M.E."/>
            <person name="Picardeau M."/>
            <person name="Goarant C."/>
        </authorList>
    </citation>
    <scope>NUCLEOTIDE SEQUENCE [LARGE SCALE GENOMIC DNA]</scope>
    <source>
        <strain evidence="1 2">ATI7-C-A5</strain>
    </source>
</reference>
<keyword evidence="2" id="KW-1185">Reference proteome</keyword>
<dbReference type="Proteomes" id="UP000232122">
    <property type="component" value="Unassembled WGS sequence"/>
</dbReference>
<evidence type="ECO:0000313" key="1">
    <source>
        <dbReference type="EMBL" id="MDV6235849.1"/>
    </source>
</evidence>